<organism evidence="2 3">
    <name type="scientific">Trematosphaeria pertusa</name>
    <dbReference type="NCBI Taxonomy" id="390896"/>
    <lineage>
        <taxon>Eukaryota</taxon>
        <taxon>Fungi</taxon>
        <taxon>Dikarya</taxon>
        <taxon>Ascomycota</taxon>
        <taxon>Pezizomycotina</taxon>
        <taxon>Dothideomycetes</taxon>
        <taxon>Pleosporomycetidae</taxon>
        <taxon>Pleosporales</taxon>
        <taxon>Massarineae</taxon>
        <taxon>Trematosphaeriaceae</taxon>
        <taxon>Trematosphaeria</taxon>
    </lineage>
</organism>
<dbReference type="RefSeq" id="XP_033684348.1">
    <property type="nucleotide sequence ID" value="XM_033833334.1"/>
</dbReference>
<feature type="compositionally biased region" description="Low complexity" evidence="1">
    <location>
        <begin position="263"/>
        <end position="281"/>
    </location>
</feature>
<sequence>MDPDSPAPPLEDLERISAISTGTLSDADALADLHARRANFAPENMSLLTPPQIHQGLSIFDHAIGVEAPAALQAGKAVVVVLRETMIATGMLVNAALSGGGNGEVYAGGGGEIKMEETSSPVGSVAAPPPAVFTGARDGPNETGTAVSKRRRREEKSAQDPPQHISKRTPNKLPKHDAQSSSSHANANTSPRPRLIVRLPVRVPIDYFSRPKALRRSLPVSFPASIIIPRNRKKTPPKPKPKPTTQPPDSDVAMLSPTHPAVSEASWETTSTSTTAHLSSLPPFPPFPPLQPRELTSFYKGLLTALENILEDAVSHPSHSLLDLVKNLDEEKPTVDDWERRTVLKGGEYVYEALRCVCEDEDEDDGRGDVGGGGGGEGVGALCRGLEEHARREYGCVEGRFDRGERPYGAWGERVWGKE</sequence>
<feature type="region of interest" description="Disordered" evidence="1">
    <location>
        <begin position="225"/>
        <end position="287"/>
    </location>
</feature>
<feature type="region of interest" description="Disordered" evidence="1">
    <location>
        <begin position="117"/>
        <end position="193"/>
    </location>
</feature>
<dbReference type="OrthoDB" id="3790485at2759"/>
<evidence type="ECO:0000313" key="2">
    <source>
        <dbReference type="EMBL" id="KAF2249344.1"/>
    </source>
</evidence>
<feature type="compositionally biased region" description="Basic residues" evidence="1">
    <location>
        <begin position="230"/>
        <end position="241"/>
    </location>
</feature>
<protein>
    <submittedName>
        <fullName evidence="2">Uncharacterized protein</fullName>
    </submittedName>
</protein>
<accession>A0A6A6IFJ4</accession>
<name>A0A6A6IFJ4_9PLEO</name>
<dbReference type="AlphaFoldDB" id="A0A6A6IFJ4"/>
<dbReference type="EMBL" id="ML987195">
    <property type="protein sequence ID" value="KAF2249344.1"/>
    <property type="molecule type" value="Genomic_DNA"/>
</dbReference>
<dbReference type="Proteomes" id="UP000800094">
    <property type="component" value="Unassembled WGS sequence"/>
</dbReference>
<reference evidence="2" key="1">
    <citation type="journal article" date="2020" name="Stud. Mycol.">
        <title>101 Dothideomycetes genomes: a test case for predicting lifestyles and emergence of pathogens.</title>
        <authorList>
            <person name="Haridas S."/>
            <person name="Albert R."/>
            <person name="Binder M."/>
            <person name="Bloem J."/>
            <person name="Labutti K."/>
            <person name="Salamov A."/>
            <person name="Andreopoulos B."/>
            <person name="Baker S."/>
            <person name="Barry K."/>
            <person name="Bills G."/>
            <person name="Bluhm B."/>
            <person name="Cannon C."/>
            <person name="Castanera R."/>
            <person name="Culley D."/>
            <person name="Daum C."/>
            <person name="Ezra D."/>
            <person name="Gonzalez J."/>
            <person name="Henrissat B."/>
            <person name="Kuo A."/>
            <person name="Liang C."/>
            <person name="Lipzen A."/>
            <person name="Lutzoni F."/>
            <person name="Magnuson J."/>
            <person name="Mondo S."/>
            <person name="Nolan M."/>
            <person name="Ohm R."/>
            <person name="Pangilinan J."/>
            <person name="Park H.-J."/>
            <person name="Ramirez L."/>
            <person name="Alfaro M."/>
            <person name="Sun H."/>
            <person name="Tritt A."/>
            <person name="Yoshinaga Y."/>
            <person name="Zwiers L.-H."/>
            <person name="Turgeon B."/>
            <person name="Goodwin S."/>
            <person name="Spatafora J."/>
            <person name="Crous P."/>
            <person name="Grigoriev I."/>
        </authorList>
    </citation>
    <scope>NUCLEOTIDE SEQUENCE</scope>
    <source>
        <strain evidence="2">CBS 122368</strain>
    </source>
</reference>
<dbReference type="GeneID" id="54586664"/>
<keyword evidence="3" id="KW-1185">Reference proteome</keyword>
<feature type="compositionally biased region" description="Polar residues" evidence="1">
    <location>
        <begin position="179"/>
        <end position="190"/>
    </location>
</feature>
<gene>
    <name evidence="2" type="ORF">BU26DRAFT_564999</name>
</gene>
<evidence type="ECO:0000256" key="1">
    <source>
        <dbReference type="SAM" id="MobiDB-lite"/>
    </source>
</evidence>
<proteinExistence type="predicted"/>
<evidence type="ECO:0000313" key="3">
    <source>
        <dbReference type="Proteomes" id="UP000800094"/>
    </source>
</evidence>